<comment type="caution">
    <text evidence="2">The sequence shown here is derived from an EMBL/GenBank/DDBJ whole genome shotgun (WGS) entry which is preliminary data.</text>
</comment>
<evidence type="ECO:0000313" key="2">
    <source>
        <dbReference type="EMBL" id="MCD7451046.1"/>
    </source>
</evidence>
<name>A0ABS8RY07_DATST</name>
<dbReference type="Proteomes" id="UP000823775">
    <property type="component" value="Unassembled WGS sequence"/>
</dbReference>
<keyword evidence="3" id="KW-1185">Reference proteome</keyword>
<organism evidence="2 3">
    <name type="scientific">Datura stramonium</name>
    <name type="common">Jimsonweed</name>
    <name type="synonym">Common thornapple</name>
    <dbReference type="NCBI Taxonomy" id="4076"/>
    <lineage>
        <taxon>Eukaryota</taxon>
        <taxon>Viridiplantae</taxon>
        <taxon>Streptophyta</taxon>
        <taxon>Embryophyta</taxon>
        <taxon>Tracheophyta</taxon>
        <taxon>Spermatophyta</taxon>
        <taxon>Magnoliopsida</taxon>
        <taxon>eudicotyledons</taxon>
        <taxon>Gunneridae</taxon>
        <taxon>Pentapetalae</taxon>
        <taxon>asterids</taxon>
        <taxon>lamiids</taxon>
        <taxon>Solanales</taxon>
        <taxon>Solanaceae</taxon>
        <taxon>Solanoideae</taxon>
        <taxon>Datureae</taxon>
        <taxon>Datura</taxon>
    </lineage>
</organism>
<accession>A0ABS8RY07</accession>
<dbReference type="PANTHER" id="PTHR34682:SF8">
    <property type="entry name" value="AT HOOK MOTIF-CONTAINING PROTEIN"/>
    <property type="match status" value="1"/>
</dbReference>
<evidence type="ECO:0000313" key="3">
    <source>
        <dbReference type="Proteomes" id="UP000823775"/>
    </source>
</evidence>
<protein>
    <recommendedName>
        <fullName evidence="4">AT hook motif-containing protein</fullName>
    </recommendedName>
</protein>
<dbReference type="PANTHER" id="PTHR34682">
    <property type="entry name" value="AT HOOK MOTIF-CONTAINING PROTEIN"/>
    <property type="match status" value="1"/>
</dbReference>
<evidence type="ECO:0000256" key="1">
    <source>
        <dbReference type="SAM" id="MobiDB-lite"/>
    </source>
</evidence>
<reference evidence="2 3" key="1">
    <citation type="journal article" date="2021" name="BMC Genomics">
        <title>Datura genome reveals duplications of psychoactive alkaloid biosynthetic genes and high mutation rate following tissue culture.</title>
        <authorList>
            <person name="Rajewski A."/>
            <person name="Carter-House D."/>
            <person name="Stajich J."/>
            <person name="Litt A."/>
        </authorList>
    </citation>
    <scope>NUCLEOTIDE SEQUENCE [LARGE SCALE GENOMIC DNA]</scope>
    <source>
        <strain evidence="2">AR-01</strain>
    </source>
</reference>
<evidence type="ECO:0008006" key="4">
    <source>
        <dbReference type="Google" id="ProtNLM"/>
    </source>
</evidence>
<proteinExistence type="predicted"/>
<sequence length="422" mass="46656">MNEQNKQDKSIAPSILPGKRRRGRPRKDGGPAKRMILQTPVTPAPEMSQKDSTDGTMLGQIVSGVIDGCFDAGYFLSVNLGNSATTLRGLVFEPGRFSPITAANDIAPQVKMYHRSRVITLQDQEQQLNVSPGQVLPSEPMPSAALVPNNRHANPDQMLKIQSQLPLYWKTLEWLNKTSEGTSTGKGQNQPGSLVCSDLNSSNDEIHCNNVVNEDQKQVESEVEKDKSGLETLIQPRELAHCELKKLEVHRAPIDAQTQLIPTVNPELQQKDLSHDGQGNQDLQPHQTLPFLKLNSVAAESKVQPNEPIHNELKSSSFELHYVDMPQHNVTSDTQILPQQSLSESVDLTMERRKSPNVKEQQSTDDGPEVKVVGKEETSHEREQASDLSDDKLVLGSQCAAQQEDAGTEKFDYAANLETQNL</sequence>
<feature type="region of interest" description="Disordered" evidence="1">
    <location>
        <begin position="348"/>
        <end position="409"/>
    </location>
</feature>
<feature type="region of interest" description="Disordered" evidence="1">
    <location>
        <begin position="1"/>
        <end position="54"/>
    </location>
</feature>
<gene>
    <name evidence="2" type="ORF">HAX54_009411</name>
</gene>
<dbReference type="InterPro" id="IPR045881">
    <property type="entry name" value="MNM1-like"/>
</dbReference>
<feature type="compositionally biased region" description="Basic and acidic residues" evidence="1">
    <location>
        <begin position="368"/>
        <end position="393"/>
    </location>
</feature>
<dbReference type="EMBL" id="JACEIK010000151">
    <property type="protein sequence ID" value="MCD7451046.1"/>
    <property type="molecule type" value="Genomic_DNA"/>
</dbReference>